<protein>
    <recommendedName>
        <fullName evidence="8">Amino acid transporter</fullName>
    </recommendedName>
</protein>
<dbReference type="InterPro" id="IPR001991">
    <property type="entry name" value="Na-dicarboxylate_symporter"/>
</dbReference>
<dbReference type="PRINTS" id="PR00173">
    <property type="entry name" value="EDTRNSPORT"/>
</dbReference>
<evidence type="ECO:0000256" key="7">
    <source>
        <dbReference type="ARBA" id="ARBA00023180"/>
    </source>
</evidence>
<dbReference type="SUPFAM" id="SSF118215">
    <property type="entry name" value="Proton glutamate symport protein"/>
    <property type="match status" value="1"/>
</dbReference>
<evidence type="ECO:0000256" key="5">
    <source>
        <dbReference type="ARBA" id="ARBA00022989"/>
    </source>
</evidence>
<sequence>MKEIKAEINNSLYYYETNTKLVDILKSIRNTVCGPRNCCIINIKYLSFPGELLIRMLQMLVLPLIVSSRVTWISSLDTKVSGRMGIQAIYYTVIAVFTGIILVIILQPGKGTRAATAPSGGIITTVQTLDAFMDLVRFVSDMSLNINISLYQYPSSIKPKRISKKNITTMVNLTQTSGTITSSAPATFGRVLGGMKTRGQPLKDFFDCLNEAIMRLVSIIVWYAPVGILFLIAGKIVEMRDVGAMGGQLGMYTLCVITGLLVHSLITLPLGTTHYLLLLAVAAVFIAQVNNMDLNFAASIGAAGIPQAGLVTMVIVLNSVGLPTNDITLIAVDWFLDRLRTTTNVLGDSLGVGIEEHLSRHKLQVSRTAVVDPGSKIAAVDPLVREERGKPFLHTENNTACHQFRESSM</sequence>
<dbReference type="Gene3D" id="1.10.3860.10">
    <property type="entry name" value="Sodium:dicarboxylate symporter"/>
    <property type="match status" value="2"/>
</dbReference>
<reference evidence="10" key="1">
    <citation type="submission" date="2018-06" db="EMBL/GenBank/DDBJ databases">
        <title>Genome assembly of Danube salmon.</title>
        <authorList>
            <person name="Macqueen D.J."/>
            <person name="Gundappa M.K."/>
        </authorList>
    </citation>
    <scope>NUCLEOTIDE SEQUENCE [LARGE SCALE GENOMIC DNA]</scope>
</reference>
<keyword evidence="2 8" id="KW-0813">Transport</keyword>
<evidence type="ECO:0000313" key="9">
    <source>
        <dbReference type="Ensembl" id="ENSHHUP00000031469.1"/>
    </source>
</evidence>
<feature type="transmembrane region" description="Helical" evidence="8">
    <location>
        <begin position="88"/>
        <end position="106"/>
    </location>
</feature>
<evidence type="ECO:0000256" key="4">
    <source>
        <dbReference type="ARBA" id="ARBA00022847"/>
    </source>
</evidence>
<feature type="transmembrane region" description="Helical" evidence="8">
    <location>
        <begin position="52"/>
        <end position="76"/>
    </location>
</feature>
<evidence type="ECO:0000256" key="8">
    <source>
        <dbReference type="RuleBase" id="RU361216"/>
    </source>
</evidence>
<reference evidence="9" key="2">
    <citation type="submission" date="2025-08" db="UniProtKB">
        <authorList>
            <consortium name="Ensembl"/>
        </authorList>
    </citation>
    <scope>IDENTIFICATION</scope>
</reference>
<dbReference type="InterPro" id="IPR018107">
    <property type="entry name" value="Na-dicarboxylate_symporter_CS"/>
</dbReference>
<evidence type="ECO:0000256" key="1">
    <source>
        <dbReference type="ARBA" id="ARBA00004141"/>
    </source>
</evidence>
<keyword evidence="7" id="KW-0325">Glycoprotein</keyword>
<evidence type="ECO:0000256" key="3">
    <source>
        <dbReference type="ARBA" id="ARBA00022692"/>
    </source>
</evidence>
<keyword evidence="6 8" id="KW-0472">Membrane</keyword>
<dbReference type="Pfam" id="PF00375">
    <property type="entry name" value="SDF"/>
    <property type="match status" value="2"/>
</dbReference>
<dbReference type="PANTHER" id="PTHR11958:SF67">
    <property type="entry name" value="EXCITATORY AMINO ACID TRANSPORTER 4"/>
    <property type="match status" value="1"/>
</dbReference>
<feature type="transmembrane region" description="Helical" evidence="8">
    <location>
        <begin position="212"/>
        <end position="237"/>
    </location>
</feature>
<feature type="transmembrane region" description="Helical" evidence="8">
    <location>
        <begin position="249"/>
        <end position="266"/>
    </location>
</feature>
<keyword evidence="4 8" id="KW-0769">Symport</keyword>
<accession>A0A4W5M0Z6</accession>
<keyword evidence="5 8" id="KW-1133">Transmembrane helix</keyword>
<dbReference type="GO" id="GO:0005313">
    <property type="term" value="F:L-glutamate transmembrane transporter activity"/>
    <property type="evidence" value="ECO:0007669"/>
    <property type="project" value="TreeGrafter"/>
</dbReference>
<keyword evidence="3 8" id="KW-0812">Transmembrane</keyword>
<proteinExistence type="inferred from homology"/>
<dbReference type="Proteomes" id="UP000314982">
    <property type="component" value="Unassembled WGS sequence"/>
</dbReference>
<dbReference type="AlphaFoldDB" id="A0A4W5M0Z6"/>
<dbReference type="GO" id="GO:0005886">
    <property type="term" value="C:plasma membrane"/>
    <property type="evidence" value="ECO:0007669"/>
    <property type="project" value="TreeGrafter"/>
</dbReference>
<dbReference type="PROSITE" id="PS00713">
    <property type="entry name" value="NA_DICARBOXYL_SYMP_1"/>
    <property type="match status" value="1"/>
</dbReference>
<organism evidence="9 10">
    <name type="scientific">Hucho hucho</name>
    <name type="common">huchen</name>
    <dbReference type="NCBI Taxonomy" id="62062"/>
    <lineage>
        <taxon>Eukaryota</taxon>
        <taxon>Metazoa</taxon>
        <taxon>Chordata</taxon>
        <taxon>Craniata</taxon>
        <taxon>Vertebrata</taxon>
        <taxon>Euteleostomi</taxon>
        <taxon>Actinopterygii</taxon>
        <taxon>Neopterygii</taxon>
        <taxon>Teleostei</taxon>
        <taxon>Protacanthopterygii</taxon>
        <taxon>Salmoniformes</taxon>
        <taxon>Salmonidae</taxon>
        <taxon>Salmoninae</taxon>
        <taxon>Hucho</taxon>
    </lineage>
</organism>
<dbReference type="InterPro" id="IPR050746">
    <property type="entry name" value="DAACS"/>
</dbReference>
<reference evidence="9" key="3">
    <citation type="submission" date="2025-09" db="UniProtKB">
        <authorList>
            <consortium name="Ensembl"/>
        </authorList>
    </citation>
    <scope>IDENTIFICATION</scope>
</reference>
<comment type="similarity">
    <text evidence="8">Belongs to the dicarboxylate/amino acid:cation symporter (DAACS) (TC 2.A.23) family.</text>
</comment>
<feature type="transmembrane region" description="Helical" evidence="8">
    <location>
        <begin position="272"/>
        <end position="289"/>
    </location>
</feature>
<dbReference type="PANTHER" id="PTHR11958">
    <property type="entry name" value="SODIUM/DICARBOXYLATE SYMPORTER-RELATED"/>
    <property type="match status" value="1"/>
</dbReference>
<evidence type="ECO:0000313" key="10">
    <source>
        <dbReference type="Proteomes" id="UP000314982"/>
    </source>
</evidence>
<dbReference type="GeneTree" id="ENSGT00940000155464"/>
<comment type="subcellular location">
    <subcellularLocation>
        <location evidence="1 8">Membrane</location>
        <topology evidence="1 8">Multi-pass membrane protein</topology>
    </subcellularLocation>
</comment>
<evidence type="ECO:0000256" key="6">
    <source>
        <dbReference type="ARBA" id="ARBA00023136"/>
    </source>
</evidence>
<keyword evidence="10" id="KW-1185">Reference proteome</keyword>
<dbReference type="InterPro" id="IPR036458">
    <property type="entry name" value="Na:dicarbo_symporter_sf"/>
</dbReference>
<dbReference type="STRING" id="62062.ENSHHUP00000031469"/>
<evidence type="ECO:0000256" key="2">
    <source>
        <dbReference type="ARBA" id="ARBA00022448"/>
    </source>
</evidence>
<dbReference type="GO" id="GO:0015175">
    <property type="term" value="F:neutral L-amino acid transmembrane transporter activity"/>
    <property type="evidence" value="ECO:0007669"/>
    <property type="project" value="TreeGrafter"/>
</dbReference>
<dbReference type="Ensembl" id="ENSHHUT00000032773.1">
    <property type="protein sequence ID" value="ENSHHUP00000031469.1"/>
    <property type="gene ID" value="ENSHHUG00000019998.1"/>
</dbReference>
<name>A0A4W5M0Z6_9TELE</name>
<feature type="transmembrane region" description="Helical" evidence="8">
    <location>
        <begin position="296"/>
        <end position="317"/>
    </location>
</feature>
<dbReference type="GO" id="GO:0015501">
    <property type="term" value="F:glutamate:sodium symporter activity"/>
    <property type="evidence" value="ECO:0007669"/>
    <property type="project" value="TreeGrafter"/>
</dbReference>